<feature type="domain" description="Cation-transporting P-type ATPase N-terminal" evidence="20">
    <location>
        <begin position="64"/>
        <end position="128"/>
    </location>
</feature>
<evidence type="ECO:0000256" key="12">
    <source>
        <dbReference type="ARBA" id="ARBA00022989"/>
    </source>
</evidence>
<feature type="transmembrane region" description="Helical" evidence="17">
    <location>
        <begin position="806"/>
        <end position="829"/>
    </location>
</feature>
<dbReference type="PANTHER" id="PTHR24093">
    <property type="entry name" value="CATION TRANSPORTING ATPASE"/>
    <property type="match status" value="1"/>
</dbReference>
<evidence type="ECO:0000256" key="11">
    <source>
        <dbReference type="ARBA" id="ARBA00022967"/>
    </source>
</evidence>
<dbReference type="Pfam" id="PF00690">
    <property type="entry name" value="Cation_ATPase_N"/>
    <property type="match status" value="1"/>
</dbReference>
<keyword evidence="3" id="KW-0813">Transport</keyword>
<evidence type="ECO:0000256" key="17">
    <source>
        <dbReference type="SAM" id="Phobius"/>
    </source>
</evidence>
<keyword evidence="7" id="KW-0547">Nucleotide-binding</keyword>
<gene>
    <name evidence="21" type="primary">Contig17252.g18371</name>
    <name evidence="21" type="ORF">STYLEM_9328</name>
</gene>
<evidence type="ECO:0000256" key="6">
    <source>
        <dbReference type="ARBA" id="ARBA00022723"/>
    </source>
</evidence>
<dbReference type="Gene3D" id="3.40.50.1000">
    <property type="entry name" value="HAD superfamily/HAD-like"/>
    <property type="match status" value="1"/>
</dbReference>
<proteinExistence type="predicted"/>
<dbReference type="EC" id="7.2.2.10" evidence="2"/>
<dbReference type="CDD" id="cd02081">
    <property type="entry name" value="P-type_ATPase_Ca_PMCA-like"/>
    <property type="match status" value="1"/>
</dbReference>
<dbReference type="SUPFAM" id="SSF81660">
    <property type="entry name" value="Metal cation-transporting ATPase, ATP-binding domain N"/>
    <property type="match status" value="1"/>
</dbReference>
<evidence type="ECO:0000256" key="15">
    <source>
        <dbReference type="ARBA" id="ARBA00048694"/>
    </source>
</evidence>
<dbReference type="EMBL" id="CCKQ01008870">
    <property type="protein sequence ID" value="CDW80331.1"/>
    <property type="molecule type" value="Genomic_DNA"/>
</dbReference>
<dbReference type="Gene3D" id="2.70.150.10">
    <property type="entry name" value="Calcium-transporting ATPase, cytoplasmic transduction domain A"/>
    <property type="match status" value="1"/>
</dbReference>
<dbReference type="InterPro" id="IPR059000">
    <property type="entry name" value="ATPase_P-type_domA"/>
</dbReference>
<dbReference type="SFLD" id="SFLDF00027">
    <property type="entry name" value="p-type_atpase"/>
    <property type="match status" value="1"/>
</dbReference>
<feature type="transmembrane region" description="Helical" evidence="17">
    <location>
        <begin position="354"/>
        <end position="379"/>
    </location>
</feature>
<dbReference type="Gene3D" id="1.20.1110.10">
    <property type="entry name" value="Calcium-transporting ATPase, transmembrane domain"/>
    <property type="match status" value="1"/>
</dbReference>
<dbReference type="OMA" id="DAMMKRP"/>
<keyword evidence="13" id="KW-0406">Ion transport</keyword>
<feature type="transmembrane region" description="Helical" evidence="17">
    <location>
        <begin position="999"/>
        <end position="1023"/>
    </location>
</feature>
<comment type="subcellular location">
    <subcellularLocation>
        <location evidence="1">Endomembrane system</location>
        <topology evidence="1">Multi-pass membrane protein</topology>
    </subcellularLocation>
</comment>
<evidence type="ECO:0000256" key="4">
    <source>
        <dbReference type="ARBA" id="ARBA00022568"/>
    </source>
</evidence>
<evidence type="ECO:0000256" key="10">
    <source>
        <dbReference type="ARBA" id="ARBA00022842"/>
    </source>
</evidence>
<evidence type="ECO:0000256" key="8">
    <source>
        <dbReference type="ARBA" id="ARBA00022837"/>
    </source>
</evidence>
<dbReference type="InParanoid" id="A0A078AES4"/>
<dbReference type="InterPro" id="IPR001757">
    <property type="entry name" value="P_typ_ATPase"/>
</dbReference>
<dbReference type="SUPFAM" id="SSF81665">
    <property type="entry name" value="Calcium ATPase, transmembrane domain M"/>
    <property type="match status" value="1"/>
</dbReference>
<dbReference type="Proteomes" id="UP000039865">
    <property type="component" value="Unassembled WGS sequence"/>
</dbReference>
<protein>
    <recommendedName>
        <fullName evidence="2">P-type Ca(2+) transporter</fullName>
        <ecNumber evidence="2">7.2.2.10</ecNumber>
    </recommendedName>
</protein>
<evidence type="ECO:0000259" key="20">
    <source>
        <dbReference type="Pfam" id="PF00690"/>
    </source>
</evidence>
<name>A0A078AES4_STYLE</name>
<dbReference type="InterPro" id="IPR036412">
    <property type="entry name" value="HAD-like_sf"/>
</dbReference>
<keyword evidence="12 17" id="KW-1133">Transmembrane helix</keyword>
<keyword evidence="10" id="KW-0460">Magnesium</keyword>
<dbReference type="PANTHER" id="PTHR24093:SF369">
    <property type="entry name" value="CALCIUM-TRANSPORTING ATPASE"/>
    <property type="match status" value="1"/>
</dbReference>
<evidence type="ECO:0000313" key="22">
    <source>
        <dbReference type="Proteomes" id="UP000039865"/>
    </source>
</evidence>
<dbReference type="InterPro" id="IPR004014">
    <property type="entry name" value="ATPase_P-typ_cation-transptr_N"/>
</dbReference>
<dbReference type="SUPFAM" id="SSF56784">
    <property type="entry name" value="HAD-like"/>
    <property type="match status" value="1"/>
</dbReference>
<dbReference type="InterPro" id="IPR023214">
    <property type="entry name" value="HAD_sf"/>
</dbReference>
<feature type="transmembrane region" description="Helical" evidence="17">
    <location>
        <begin position="313"/>
        <end position="334"/>
    </location>
</feature>
<dbReference type="FunFam" id="1.20.1110.10:FF:000039">
    <property type="entry name" value="Calcium-transporting ATPase"/>
    <property type="match status" value="1"/>
</dbReference>
<dbReference type="GO" id="GO:0005388">
    <property type="term" value="F:P-type calcium transporter activity"/>
    <property type="evidence" value="ECO:0007669"/>
    <property type="project" value="UniProtKB-EC"/>
</dbReference>
<dbReference type="PROSITE" id="PS00154">
    <property type="entry name" value="ATPASE_E1_E2"/>
    <property type="match status" value="1"/>
</dbReference>
<evidence type="ECO:0000256" key="2">
    <source>
        <dbReference type="ARBA" id="ARBA00012790"/>
    </source>
</evidence>
<feature type="transmembrane region" description="Helical" evidence="17">
    <location>
        <begin position="968"/>
        <end position="987"/>
    </location>
</feature>
<dbReference type="OrthoDB" id="3352408at2759"/>
<keyword evidence="22" id="KW-1185">Reference proteome</keyword>
<dbReference type="InterPro" id="IPR023298">
    <property type="entry name" value="ATPase_P-typ_TM_dom_sf"/>
</dbReference>
<dbReference type="SFLD" id="SFLDG00002">
    <property type="entry name" value="C1.7:_P-type_atpase_like"/>
    <property type="match status" value="1"/>
</dbReference>
<evidence type="ECO:0000256" key="16">
    <source>
        <dbReference type="SAM" id="MobiDB-lite"/>
    </source>
</evidence>
<dbReference type="InterPro" id="IPR006068">
    <property type="entry name" value="ATPase_P-typ_cation-transptr_C"/>
</dbReference>
<dbReference type="InterPro" id="IPR018303">
    <property type="entry name" value="ATPase_P-typ_P_site"/>
</dbReference>
<dbReference type="GO" id="GO:0016887">
    <property type="term" value="F:ATP hydrolysis activity"/>
    <property type="evidence" value="ECO:0007669"/>
    <property type="project" value="InterPro"/>
</dbReference>
<evidence type="ECO:0000256" key="13">
    <source>
        <dbReference type="ARBA" id="ARBA00023065"/>
    </source>
</evidence>
<dbReference type="GO" id="GO:0046872">
    <property type="term" value="F:metal ion binding"/>
    <property type="evidence" value="ECO:0007669"/>
    <property type="project" value="UniProtKB-KW"/>
</dbReference>
<feature type="domain" description="P-type ATPase A" evidence="18">
    <location>
        <begin position="189"/>
        <end position="284"/>
    </location>
</feature>
<keyword evidence="11" id="KW-1278">Translocase</keyword>
<feature type="transmembrane region" description="Helical" evidence="17">
    <location>
        <begin position="118"/>
        <end position="136"/>
    </location>
</feature>
<dbReference type="Pfam" id="PF13246">
    <property type="entry name" value="Cation_ATPase"/>
    <property type="match status" value="1"/>
</dbReference>
<keyword evidence="8" id="KW-0106">Calcium</keyword>
<reference evidence="21 22" key="1">
    <citation type="submission" date="2014-06" db="EMBL/GenBank/DDBJ databases">
        <authorList>
            <person name="Swart Estienne"/>
        </authorList>
    </citation>
    <scope>NUCLEOTIDE SEQUENCE [LARGE SCALE GENOMIC DNA]</scope>
    <source>
        <strain evidence="21 22">130c</strain>
    </source>
</reference>
<evidence type="ECO:0000313" key="21">
    <source>
        <dbReference type="EMBL" id="CDW80331.1"/>
    </source>
</evidence>
<evidence type="ECO:0000256" key="3">
    <source>
        <dbReference type="ARBA" id="ARBA00022448"/>
    </source>
</evidence>
<dbReference type="GO" id="GO:0005524">
    <property type="term" value="F:ATP binding"/>
    <property type="evidence" value="ECO:0007669"/>
    <property type="project" value="UniProtKB-KW"/>
</dbReference>
<evidence type="ECO:0000259" key="18">
    <source>
        <dbReference type="Pfam" id="PF00122"/>
    </source>
</evidence>
<keyword evidence="4" id="KW-0109">Calcium transport</keyword>
<dbReference type="GO" id="GO:0005886">
    <property type="term" value="C:plasma membrane"/>
    <property type="evidence" value="ECO:0007669"/>
    <property type="project" value="TreeGrafter"/>
</dbReference>
<dbReference type="GO" id="GO:0012505">
    <property type="term" value="C:endomembrane system"/>
    <property type="evidence" value="ECO:0007669"/>
    <property type="project" value="UniProtKB-SubCell"/>
</dbReference>
<evidence type="ECO:0000256" key="9">
    <source>
        <dbReference type="ARBA" id="ARBA00022840"/>
    </source>
</evidence>
<keyword evidence="5 17" id="KW-0812">Transmembrane</keyword>
<dbReference type="InterPro" id="IPR044492">
    <property type="entry name" value="P_typ_ATPase_HD_dom"/>
</dbReference>
<keyword evidence="14 17" id="KW-0472">Membrane</keyword>
<sequence>MSKSKTNNHELSEPLLGVGDSKQGFKFTTEQLCDLFHPDNIKNYKEDTKISISVDSLWSKFGGAPGLAAGLKSDLKVGIEGTTDDVKARVDKYGTNKKRMPRIRTLIELILENFEDRILQILLMAATLALIIGVVQHGWKQGWVEGTSIFLAVTIIVSVTAGNNYVKEKQFQKLVSKASEDYIATYRGGEGMTQTIINNDLVVGDVIKIEAGMRIPADCVLIEGTDIAADESAMTGEPEQVEKAAINQHNYMHNPNPFLIGKTLIESGQGLAIVCAVGVNTRSGMAEEKLNIEDEMTPLQAKLETIANEIGKVGVYVAILTFVAMTINLCVTIYLDETRKFATVETLNKFIDFIIIAVTVIVVAVPEGLPLAVTISLAFSVMKMKKENNLVRKLDASETMGGANEICTDKTGTLTKNMMTVKEFYSLDQVYQGRPANFKNLKTYTLLSEGVLFNCSARIERDDNGRFIPKGNCTEQGLINFLMDVGVQANEVIRQKENNILQQIPFNSARKRACTILRDHNDPKKIKVFSKGAPEILMDYCSKYFTTEGTQAALTPESRQRILKEIVTEQFARKAYRTLLIAYQELSIDEYERLKAENNNFQTERDREALEHNLTIIGIYALQDPLRDEIVESVKKCKKAGINIRMVTGDNLDTAKAIGVEAGIVSKEDVDQKYVCMEGKQFRELVGGLKKLEDPSDRGLTREEIGNKKVFRDIVAKLKVLARSTPEDKYMLVTGLKEMNAVVAVTGDGTNDAPALKKADVGFAMGITGTEVAKEASDIILLDDNFASIITAVKWGRNIYTNVRKFLQFQLTVNVVAMFIVFMGGVVVADPPLTAVQMLWVNLIMDTCAALALATEPPHDTILDEPPYSRTELIVTPVMWRNIMGQAIFQATFLIVMLFAGKQIFGYEYSETTPFYYEVDGVNVPTEKTRHFTMIFNTFVFMQVFNEINSRKLGAYDYNVFSGFFNNALFISVIILTIVVQVVLVQYGGKPVRTCPISWQEHCICLGIGLLSFFQAVLVKTFLPVSWFNRFHMKEEAMSDEDEKQAITSTFRKSFRSSLRRSANSEKGKSRKQN</sequence>
<feature type="transmembrane region" description="Helical" evidence="17">
    <location>
        <begin position="148"/>
        <end position="166"/>
    </location>
</feature>
<dbReference type="Pfam" id="PF00689">
    <property type="entry name" value="Cation_ATPase_C"/>
    <property type="match status" value="1"/>
</dbReference>
<feature type="region of interest" description="Disordered" evidence="16">
    <location>
        <begin position="1052"/>
        <end position="1074"/>
    </location>
</feature>
<dbReference type="InterPro" id="IPR008250">
    <property type="entry name" value="ATPase_P-typ_transduc_dom_A_sf"/>
</dbReference>
<evidence type="ECO:0000256" key="5">
    <source>
        <dbReference type="ARBA" id="ARBA00022692"/>
    </source>
</evidence>
<feature type="domain" description="Cation-transporting P-type ATPase C-terminal" evidence="19">
    <location>
        <begin position="831"/>
        <end position="1021"/>
    </location>
</feature>
<comment type="catalytic activity">
    <reaction evidence="15">
        <text>Ca(2+)(in) + ATP + H2O = Ca(2+)(out) + ADP + phosphate + H(+)</text>
        <dbReference type="Rhea" id="RHEA:18105"/>
        <dbReference type="ChEBI" id="CHEBI:15377"/>
        <dbReference type="ChEBI" id="CHEBI:15378"/>
        <dbReference type="ChEBI" id="CHEBI:29108"/>
        <dbReference type="ChEBI" id="CHEBI:30616"/>
        <dbReference type="ChEBI" id="CHEBI:43474"/>
        <dbReference type="ChEBI" id="CHEBI:456216"/>
        <dbReference type="EC" id="7.2.2.10"/>
    </reaction>
</comment>
<evidence type="ECO:0000256" key="7">
    <source>
        <dbReference type="ARBA" id="ARBA00022741"/>
    </source>
</evidence>
<dbReference type="SUPFAM" id="SSF81653">
    <property type="entry name" value="Calcium ATPase, transduction domain A"/>
    <property type="match status" value="1"/>
</dbReference>
<keyword evidence="9" id="KW-0067">ATP-binding</keyword>
<dbReference type="Pfam" id="PF00122">
    <property type="entry name" value="E1-E2_ATPase"/>
    <property type="match status" value="1"/>
</dbReference>
<accession>A0A078AES4</accession>
<evidence type="ECO:0000256" key="1">
    <source>
        <dbReference type="ARBA" id="ARBA00004127"/>
    </source>
</evidence>
<dbReference type="SFLD" id="SFLDS00003">
    <property type="entry name" value="Haloacid_Dehalogenase"/>
    <property type="match status" value="1"/>
</dbReference>
<dbReference type="AlphaFoldDB" id="A0A078AES4"/>
<dbReference type="InterPro" id="IPR023299">
    <property type="entry name" value="ATPase_P-typ_cyto_dom_N"/>
</dbReference>
<dbReference type="PRINTS" id="PR00119">
    <property type="entry name" value="CATATPASE"/>
</dbReference>
<evidence type="ECO:0000256" key="14">
    <source>
        <dbReference type="ARBA" id="ARBA00023136"/>
    </source>
</evidence>
<evidence type="ECO:0000259" key="19">
    <source>
        <dbReference type="Pfam" id="PF00689"/>
    </source>
</evidence>
<organism evidence="21 22">
    <name type="scientific">Stylonychia lemnae</name>
    <name type="common">Ciliate</name>
    <dbReference type="NCBI Taxonomy" id="5949"/>
    <lineage>
        <taxon>Eukaryota</taxon>
        <taxon>Sar</taxon>
        <taxon>Alveolata</taxon>
        <taxon>Ciliophora</taxon>
        <taxon>Intramacronucleata</taxon>
        <taxon>Spirotrichea</taxon>
        <taxon>Stichotrichia</taxon>
        <taxon>Sporadotrichida</taxon>
        <taxon>Oxytrichidae</taxon>
        <taxon>Stylonychinae</taxon>
        <taxon>Stylonychia</taxon>
    </lineage>
</organism>
<feature type="transmembrane region" description="Helical" evidence="17">
    <location>
        <begin position="883"/>
        <end position="901"/>
    </location>
</feature>
<dbReference type="Gene3D" id="3.40.1110.10">
    <property type="entry name" value="Calcium-transporting ATPase, cytoplasmic domain N"/>
    <property type="match status" value="1"/>
</dbReference>
<dbReference type="NCBIfam" id="TIGR01494">
    <property type="entry name" value="ATPase_P-type"/>
    <property type="match status" value="2"/>
</dbReference>
<keyword evidence="6" id="KW-0479">Metal-binding</keyword>